<reference evidence="1 2" key="2">
    <citation type="submission" date="2016-08" db="EMBL/GenBank/DDBJ databases">
        <title>Orenia metallireducens sp. nov. strain Z6, a Novel Metal-reducing Firmicute from the Deep Subsurface.</title>
        <authorList>
            <person name="Maxim B.I."/>
            <person name="Kenneth K."/>
            <person name="Flynn T.M."/>
            <person name="Oloughlin E.J."/>
            <person name="Locke R.A."/>
            <person name="Weber J.R."/>
            <person name="Egan S.M."/>
            <person name="Mackie R.I."/>
            <person name="Cann I.K."/>
        </authorList>
    </citation>
    <scope>NUCLEOTIDE SEQUENCE [LARGE SCALE GENOMIC DNA]</scope>
    <source>
        <strain evidence="1 2">Z6</strain>
    </source>
</reference>
<evidence type="ECO:0000313" key="2">
    <source>
        <dbReference type="Proteomes" id="UP000093514"/>
    </source>
</evidence>
<keyword evidence="2" id="KW-1185">Reference proteome</keyword>
<sequence length="99" mass="11163">MGKDNKYRTNKIKQEHTIIEDILPLLEKVAELDIIKSIIPGRINRRGGSGIPPHLKLKYPTPSGIKILAKNSSSIQEVFVVTDDVDQAMKLIKEIKFVK</sequence>
<dbReference type="Proteomes" id="UP000093514">
    <property type="component" value="Unassembled WGS sequence"/>
</dbReference>
<reference evidence="2" key="1">
    <citation type="submission" date="2016-07" db="EMBL/GenBank/DDBJ databases">
        <authorList>
            <person name="Florea S."/>
            <person name="Webb J.S."/>
            <person name="Jaromczyk J."/>
            <person name="Schardl C.L."/>
        </authorList>
    </citation>
    <scope>NUCLEOTIDE SEQUENCE [LARGE SCALE GENOMIC DNA]</scope>
    <source>
        <strain evidence="2">Z6</strain>
    </source>
</reference>
<dbReference type="EMBL" id="LWDV01000006">
    <property type="protein sequence ID" value="OCL28077.1"/>
    <property type="molecule type" value="Genomic_DNA"/>
</dbReference>
<comment type="caution">
    <text evidence="1">The sequence shown here is derived from an EMBL/GenBank/DDBJ whole genome shotgun (WGS) entry which is preliminary data.</text>
</comment>
<dbReference type="OrthoDB" id="2112297at2"/>
<gene>
    <name evidence="1" type="ORF">U472_02445</name>
</gene>
<accession>A0A1C0ACI3</accession>
<dbReference type="RefSeq" id="WP_068715162.1">
    <property type="nucleotide sequence ID" value="NZ_LWDV01000006.1"/>
</dbReference>
<name>A0A1C0ACI3_9FIRM</name>
<evidence type="ECO:0000313" key="1">
    <source>
        <dbReference type="EMBL" id="OCL28077.1"/>
    </source>
</evidence>
<proteinExistence type="predicted"/>
<dbReference type="AlphaFoldDB" id="A0A1C0ACI3"/>
<dbReference type="Pfam" id="PF09876">
    <property type="entry name" value="DUF2103"/>
    <property type="match status" value="1"/>
</dbReference>
<organism evidence="1 2">
    <name type="scientific">Orenia metallireducens</name>
    <dbReference type="NCBI Taxonomy" id="1413210"/>
    <lineage>
        <taxon>Bacteria</taxon>
        <taxon>Bacillati</taxon>
        <taxon>Bacillota</taxon>
        <taxon>Clostridia</taxon>
        <taxon>Halanaerobiales</taxon>
        <taxon>Halobacteroidaceae</taxon>
        <taxon>Orenia</taxon>
    </lineage>
</organism>
<dbReference type="InterPro" id="IPR018664">
    <property type="entry name" value="DUF2103_metal-binding"/>
</dbReference>
<protein>
    <submittedName>
        <fullName evidence="1">Metal-binding protein</fullName>
    </submittedName>
</protein>